<gene>
    <name evidence="1" type="ORF">ACFSUE_19890</name>
</gene>
<dbReference type="EMBL" id="JBHUMQ010000056">
    <property type="protein sequence ID" value="MFD2695870.1"/>
    <property type="molecule type" value="Genomic_DNA"/>
</dbReference>
<name>A0ABW5SBE9_9BACL</name>
<comment type="caution">
    <text evidence="1">The sequence shown here is derived from an EMBL/GenBank/DDBJ whole genome shotgun (WGS) entry which is preliminary data.</text>
</comment>
<dbReference type="Proteomes" id="UP001597399">
    <property type="component" value="Unassembled WGS sequence"/>
</dbReference>
<organism evidence="1 2">
    <name type="scientific">Sporolactobacillus shoreicorticis</name>
    <dbReference type="NCBI Taxonomy" id="1923877"/>
    <lineage>
        <taxon>Bacteria</taxon>
        <taxon>Bacillati</taxon>
        <taxon>Bacillota</taxon>
        <taxon>Bacilli</taxon>
        <taxon>Bacillales</taxon>
        <taxon>Sporolactobacillaceae</taxon>
        <taxon>Sporolactobacillus</taxon>
    </lineage>
</organism>
<proteinExistence type="predicted"/>
<dbReference type="RefSeq" id="WP_253061571.1">
    <property type="nucleotide sequence ID" value="NZ_JAMXWM010000009.1"/>
</dbReference>
<sequence length="50" mass="6099">MVRWKKFVWWILHGFFEAGTFGMEACNLRVIWKYEICKKKKLVWNICACS</sequence>
<evidence type="ECO:0000313" key="1">
    <source>
        <dbReference type="EMBL" id="MFD2695870.1"/>
    </source>
</evidence>
<evidence type="ECO:0000313" key="2">
    <source>
        <dbReference type="Proteomes" id="UP001597399"/>
    </source>
</evidence>
<reference evidence="2" key="1">
    <citation type="journal article" date="2019" name="Int. J. Syst. Evol. Microbiol.">
        <title>The Global Catalogue of Microorganisms (GCM) 10K type strain sequencing project: providing services to taxonomists for standard genome sequencing and annotation.</title>
        <authorList>
            <consortium name="The Broad Institute Genomics Platform"/>
            <consortium name="The Broad Institute Genome Sequencing Center for Infectious Disease"/>
            <person name="Wu L."/>
            <person name="Ma J."/>
        </authorList>
    </citation>
    <scope>NUCLEOTIDE SEQUENCE [LARGE SCALE GENOMIC DNA]</scope>
    <source>
        <strain evidence="2">TISTR 2466</strain>
    </source>
</reference>
<accession>A0ABW5SBE9</accession>
<keyword evidence="2" id="KW-1185">Reference proteome</keyword>
<protein>
    <submittedName>
        <fullName evidence="1">Uncharacterized protein</fullName>
    </submittedName>
</protein>